<evidence type="ECO:0000256" key="1">
    <source>
        <dbReference type="SAM" id="SignalP"/>
    </source>
</evidence>
<name>A0ABW3QMQ2_9BACT</name>
<dbReference type="EMBL" id="JBHTLP010000044">
    <property type="protein sequence ID" value="MFD1145349.1"/>
    <property type="molecule type" value="Genomic_DNA"/>
</dbReference>
<organism evidence="2 3">
    <name type="scientific">Larkinella insperata</name>
    <dbReference type="NCBI Taxonomy" id="332158"/>
    <lineage>
        <taxon>Bacteria</taxon>
        <taxon>Pseudomonadati</taxon>
        <taxon>Bacteroidota</taxon>
        <taxon>Cytophagia</taxon>
        <taxon>Cytophagales</taxon>
        <taxon>Spirosomataceae</taxon>
        <taxon>Larkinella</taxon>
    </lineage>
</organism>
<proteinExistence type="predicted"/>
<sequence length="206" mass="21993">MKKAAIWIVGLLMVALAGCNKEPESDLPNYLVMPSNLSGYDGSGRISINGDLTLQAEGLERVQDGGKISGVLASAPGGNVVIVNATFGQPRIYKESSIVPRESRSNGVLRVYNTIQVGSYPMGIDMNPNPRGEIADLALSLPGPTHYITRQGSLTIESSTLIKTEGEYSLYRIQGSFDANLHTEDLGTTNIDPHVTGNFDVLAVSN</sequence>
<reference evidence="3" key="1">
    <citation type="journal article" date="2019" name="Int. J. Syst. Evol. Microbiol.">
        <title>The Global Catalogue of Microorganisms (GCM) 10K type strain sequencing project: providing services to taxonomists for standard genome sequencing and annotation.</title>
        <authorList>
            <consortium name="The Broad Institute Genomics Platform"/>
            <consortium name="The Broad Institute Genome Sequencing Center for Infectious Disease"/>
            <person name="Wu L."/>
            <person name="Ma J."/>
        </authorList>
    </citation>
    <scope>NUCLEOTIDE SEQUENCE [LARGE SCALE GENOMIC DNA]</scope>
    <source>
        <strain evidence="3">CCUG 55608</strain>
    </source>
</reference>
<comment type="caution">
    <text evidence="2">The sequence shown here is derived from an EMBL/GenBank/DDBJ whole genome shotgun (WGS) entry which is preliminary data.</text>
</comment>
<keyword evidence="1" id="KW-0732">Signal</keyword>
<dbReference type="RefSeq" id="WP_134038304.1">
    <property type="nucleotide sequence ID" value="NZ_JBHTLP010000044.1"/>
</dbReference>
<evidence type="ECO:0000313" key="2">
    <source>
        <dbReference type="EMBL" id="MFD1145349.1"/>
    </source>
</evidence>
<protein>
    <recommendedName>
        <fullName evidence="4">DUF5689 domain-containing protein</fullName>
    </recommendedName>
</protein>
<dbReference type="PROSITE" id="PS51257">
    <property type="entry name" value="PROKAR_LIPOPROTEIN"/>
    <property type="match status" value="1"/>
</dbReference>
<accession>A0ABW3QMQ2</accession>
<dbReference type="Proteomes" id="UP001597116">
    <property type="component" value="Unassembled WGS sequence"/>
</dbReference>
<gene>
    <name evidence="2" type="ORF">ACFQ4C_29760</name>
</gene>
<feature type="chain" id="PRO_5046951387" description="DUF5689 domain-containing protein" evidence="1">
    <location>
        <begin position="18"/>
        <end position="206"/>
    </location>
</feature>
<feature type="signal peptide" evidence="1">
    <location>
        <begin position="1"/>
        <end position="17"/>
    </location>
</feature>
<evidence type="ECO:0008006" key="4">
    <source>
        <dbReference type="Google" id="ProtNLM"/>
    </source>
</evidence>
<keyword evidence="3" id="KW-1185">Reference proteome</keyword>
<evidence type="ECO:0000313" key="3">
    <source>
        <dbReference type="Proteomes" id="UP001597116"/>
    </source>
</evidence>